<dbReference type="RefSeq" id="WP_034773342.1">
    <property type="nucleotide sequence ID" value="NZ_JPER01000001.1"/>
</dbReference>
<name>A0A094IVP6_9GAMM</name>
<dbReference type="eggNOG" id="COG2854">
    <property type="taxonomic scope" value="Bacteria"/>
</dbReference>
<feature type="compositionally biased region" description="Basic and acidic residues" evidence="1">
    <location>
        <begin position="219"/>
        <end position="228"/>
    </location>
</feature>
<dbReference type="Pfam" id="PF05494">
    <property type="entry name" value="MlaC"/>
    <property type="match status" value="1"/>
</dbReference>
<accession>A0A094IVP6</accession>
<keyword evidence="4" id="KW-1185">Reference proteome</keyword>
<dbReference type="PANTHER" id="PTHR36573">
    <property type="entry name" value="INTERMEMBRANE PHOSPHOLIPID TRANSPORT SYSTEM BINDING PROTEIN MLAC"/>
    <property type="match status" value="1"/>
</dbReference>
<feature type="region of interest" description="Disordered" evidence="1">
    <location>
        <begin position="206"/>
        <end position="228"/>
    </location>
</feature>
<dbReference type="OrthoDB" id="9787053at2"/>
<protein>
    <submittedName>
        <fullName evidence="3">Organic solvent ABC transporter</fullName>
    </submittedName>
</protein>
<evidence type="ECO:0000313" key="4">
    <source>
        <dbReference type="Proteomes" id="UP000054363"/>
    </source>
</evidence>
<dbReference type="PIRSF" id="PIRSF004649">
    <property type="entry name" value="MlaC"/>
    <property type="match status" value="1"/>
</dbReference>
<dbReference type="Gene3D" id="3.10.450.710">
    <property type="entry name" value="Tgt2/MlaC"/>
    <property type="match status" value="1"/>
</dbReference>
<feature type="signal peptide" evidence="2">
    <location>
        <begin position="1"/>
        <end position="23"/>
    </location>
</feature>
<organism evidence="3 4">
    <name type="scientific">Pseudidiomarina salinarum</name>
    <dbReference type="NCBI Taxonomy" id="435908"/>
    <lineage>
        <taxon>Bacteria</taxon>
        <taxon>Pseudomonadati</taxon>
        <taxon>Pseudomonadota</taxon>
        <taxon>Gammaproteobacteria</taxon>
        <taxon>Alteromonadales</taxon>
        <taxon>Idiomarinaceae</taxon>
        <taxon>Pseudidiomarina</taxon>
    </lineage>
</organism>
<gene>
    <name evidence="3" type="ORF">IDSA_00260</name>
</gene>
<evidence type="ECO:0000256" key="2">
    <source>
        <dbReference type="SAM" id="SignalP"/>
    </source>
</evidence>
<keyword evidence="2" id="KW-0732">Signal</keyword>
<comment type="caution">
    <text evidence="3">The sequence shown here is derived from an EMBL/GenBank/DDBJ whole genome shotgun (WGS) entry which is preliminary data.</text>
</comment>
<dbReference type="STRING" id="435908.IDSA_00260"/>
<dbReference type="AlphaFoldDB" id="A0A094IVP6"/>
<proteinExistence type="predicted"/>
<dbReference type="InterPro" id="IPR042245">
    <property type="entry name" value="Tgt2/MlaC_sf"/>
</dbReference>
<evidence type="ECO:0000313" key="3">
    <source>
        <dbReference type="EMBL" id="KFZ31207.1"/>
    </source>
</evidence>
<sequence length="228" mass="26603">MKNWISLLVVAVLAMTTMATARAEIVREENPYFLLEKVAKNTFERIEADREKIDKDLDYLRVIIREELLPYVDNVYAAKRVLGRNLKDTTEEQRQEFYNVFRDYLIATYGRAFTRYDEDKHTVEFGDARRFEGDSKMVEVKTRLIEQGREPIRIEFKMRYDDDENLWKAYDMVVEGVSLLSSKQAEISSVIRSRGIDGTIELLREKANEPMQPYEEGAGDLKTDSSSS</sequence>
<reference evidence="3 4" key="1">
    <citation type="submission" date="2014-06" db="EMBL/GenBank/DDBJ databases">
        <title>The draft genome sequence of Idiomarina salinarum ISL-52.</title>
        <authorList>
            <person name="Du J."/>
            <person name="Shao Z."/>
        </authorList>
    </citation>
    <scope>NUCLEOTIDE SEQUENCE [LARGE SCALE GENOMIC DNA]</scope>
    <source>
        <strain evidence="3 4">ISL-52</strain>
    </source>
</reference>
<feature type="chain" id="PRO_5001900350" evidence="2">
    <location>
        <begin position="24"/>
        <end position="228"/>
    </location>
</feature>
<dbReference type="EMBL" id="JPER01000001">
    <property type="protein sequence ID" value="KFZ31207.1"/>
    <property type="molecule type" value="Genomic_DNA"/>
</dbReference>
<dbReference type="InterPro" id="IPR008869">
    <property type="entry name" value="MlaC/ttg2D"/>
</dbReference>
<evidence type="ECO:0000256" key="1">
    <source>
        <dbReference type="SAM" id="MobiDB-lite"/>
    </source>
</evidence>
<dbReference type="Proteomes" id="UP000054363">
    <property type="component" value="Unassembled WGS sequence"/>
</dbReference>
<dbReference type="PANTHER" id="PTHR36573:SF1">
    <property type="entry name" value="INTERMEMBRANE PHOSPHOLIPID TRANSPORT SYSTEM BINDING PROTEIN MLAC"/>
    <property type="match status" value="1"/>
</dbReference>